<sequence>MFGPTLLASLTEPHIVVVDIDGTIAEPTNRLHLLPPPGKGAHTDDWLAFTLACDTDEPIWPVIELVQQLASRYTIWFATGRTEIARDKTRDWLRDHVTRGVEPLLYMRPASDHRSDALVKLDLLKQIGLRKIAFALEDKIAVAREFRRHGVLTLMVREYERPLIHQS</sequence>
<dbReference type="EMBL" id="MT993629">
    <property type="protein sequence ID" value="QOV05673.1"/>
    <property type="molecule type" value="Genomic_DNA"/>
</dbReference>
<dbReference type="Gene3D" id="3.40.50.1000">
    <property type="entry name" value="HAD superfamily/HAD-like"/>
    <property type="match status" value="1"/>
</dbReference>
<accession>A0A7M2QNF1</accession>
<evidence type="ECO:0000259" key="1">
    <source>
        <dbReference type="Pfam" id="PF25109"/>
    </source>
</evidence>
<name>A0A7M2QNF1_9ZZZZ</name>
<dbReference type="GO" id="GO:0016301">
    <property type="term" value="F:kinase activity"/>
    <property type="evidence" value="ECO:0007669"/>
    <property type="project" value="UniProtKB-KW"/>
</dbReference>
<evidence type="ECO:0000313" key="2">
    <source>
        <dbReference type="EMBL" id="QOV05673.1"/>
    </source>
</evidence>
<dbReference type="AlphaFoldDB" id="A0A7M2QNF1"/>
<dbReference type="InterPro" id="IPR023214">
    <property type="entry name" value="HAD_sf"/>
</dbReference>
<dbReference type="Pfam" id="PF25109">
    <property type="entry name" value="HAD_PNKP"/>
    <property type="match status" value="1"/>
</dbReference>
<keyword evidence="2" id="KW-0418">Kinase</keyword>
<protein>
    <submittedName>
        <fullName evidence="2">3'-phosphatase, 5'-polynucleotide kinase</fullName>
    </submittedName>
</protein>
<feature type="domain" description="Polynucleotide kinase PNKP phosphatase" evidence="1">
    <location>
        <begin position="52"/>
        <end position="157"/>
    </location>
</feature>
<dbReference type="SUPFAM" id="SSF56784">
    <property type="entry name" value="HAD-like"/>
    <property type="match status" value="1"/>
</dbReference>
<organism evidence="2">
    <name type="scientific">feces metagenome</name>
    <dbReference type="NCBI Taxonomy" id="1861841"/>
    <lineage>
        <taxon>unclassified sequences</taxon>
        <taxon>metagenomes</taxon>
        <taxon>organismal metagenomes</taxon>
    </lineage>
</organism>
<proteinExistence type="predicted"/>
<keyword evidence="2" id="KW-0808">Transferase</keyword>
<reference evidence="2" key="1">
    <citation type="submission" date="2020-09" db="EMBL/GenBank/DDBJ databases">
        <authorList>
            <person name="Eze J.U."/>
            <person name="Rahube T.O."/>
        </authorList>
    </citation>
    <scope>NUCLEOTIDE SEQUENCE</scope>
</reference>
<dbReference type="InterPro" id="IPR036412">
    <property type="entry name" value="HAD-like_sf"/>
</dbReference>
<dbReference type="InterPro" id="IPR056782">
    <property type="entry name" value="HAD_PNKP"/>
</dbReference>